<keyword evidence="2" id="KW-1185">Reference proteome</keyword>
<proteinExistence type="predicted"/>
<evidence type="ECO:0000313" key="2">
    <source>
        <dbReference type="Proteomes" id="UP000767291"/>
    </source>
</evidence>
<accession>A0ABS4E790</accession>
<sequence length="50" mass="5911">MNSALEMKIKPNDGISFGFIEIEYGTKLNYISLQKYNYINLHVLIRQLIY</sequence>
<protein>
    <submittedName>
        <fullName evidence="1">Uncharacterized protein</fullName>
    </submittedName>
</protein>
<dbReference type="Proteomes" id="UP000767291">
    <property type="component" value="Unassembled WGS sequence"/>
</dbReference>
<dbReference type="EMBL" id="JAGGJX010000001">
    <property type="protein sequence ID" value="MBP1853816.1"/>
    <property type="molecule type" value="Genomic_DNA"/>
</dbReference>
<gene>
    <name evidence="1" type="ORF">J2Z43_000206</name>
</gene>
<evidence type="ECO:0000313" key="1">
    <source>
        <dbReference type="EMBL" id="MBP1853816.1"/>
    </source>
</evidence>
<comment type="caution">
    <text evidence="1">The sequence shown here is derived from an EMBL/GenBank/DDBJ whole genome shotgun (WGS) entry which is preliminary data.</text>
</comment>
<organism evidence="1 2">
    <name type="scientific">Metaclostridioides mangenotii</name>
    <dbReference type="NCBI Taxonomy" id="1540"/>
    <lineage>
        <taxon>Bacteria</taxon>
        <taxon>Bacillati</taxon>
        <taxon>Bacillota</taxon>
        <taxon>Clostridia</taxon>
        <taxon>Peptostreptococcales</taxon>
        <taxon>Peptostreptococcaceae</taxon>
        <taxon>Metaclostridioides</taxon>
    </lineage>
</organism>
<name>A0ABS4E790_9FIRM</name>
<reference evidence="1 2" key="1">
    <citation type="submission" date="2021-03" db="EMBL/GenBank/DDBJ databases">
        <title>Genomic Encyclopedia of Type Strains, Phase IV (KMG-IV): sequencing the most valuable type-strain genomes for metagenomic binning, comparative biology and taxonomic classification.</title>
        <authorList>
            <person name="Goeker M."/>
        </authorList>
    </citation>
    <scope>NUCLEOTIDE SEQUENCE [LARGE SCALE GENOMIC DNA]</scope>
    <source>
        <strain evidence="1 2">DSM 1289</strain>
    </source>
</reference>